<reference evidence="3" key="2">
    <citation type="submission" date="2019-06" db="EMBL/GenBank/DDBJ databases">
        <title>Co-occurence of chitin degradation, pigmentation and bioactivity in marine Pseudoalteromonas.</title>
        <authorList>
            <person name="Sonnenschein E.C."/>
            <person name="Bech P.K."/>
        </authorList>
    </citation>
    <scope>NUCLEOTIDE SEQUENCE [LARGE SCALE GENOMIC DNA]</scope>
    <source>
        <strain evidence="3">S2897</strain>
    </source>
</reference>
<dbReference type="EMBL" id="PNCG01000015">
    <property type="protein sequence ID" value="TMP86180.1"/>
    <property type="molecule type" value="Genomic_DNA"/>
</dbReference>
<accession>A0A5S3Z2W2</accession>
<keyword evidence="1" id="KW-0472">Membrane</keyword>
<dbReference type="AlphaFoldDB" id="A0A5S3Z2W2"/>
<proteinExistence type="predicted"/>
<reference evidence="2 3" key="1">
    <citation type="submission" date="2017-12" db="EMBL/GenBank/DDBJ databases">
        <authorList>
            <person name="Paulsen S."/>
            <person name="Gram L.K."/>
        </authorList>
    </citation>
    <scope>NUCLEOTIDE SEQUENCE [LARGE SCALE GENOMIC DNA]</scope>
    <source>
        <strain evidence="2 3">S2897</strain>
    </source>
</reference>
<dbReference type="SUPFAM" id="SSF54523">
    <property type="entry name" value="Pili subunits"/>
    <property type="match status" value="1"/>
</dbReference>
<sequence>MMKATKQQGFTLIELIIVIVILGILAVTAAPRFLNLQGDANAATVQGVKGAMNSAKDIVYGKAIIEGLQDDAGDGTIGVDLGTDGTVDVTTSFGYPQAAATGIAAAMDIDLANDFASNVIAATGGTPAIFVVRADGSAEPTAVVAGNGTGGEANDGCYVAYTEAADANTPPVITLNLDDCQ</sequence>
<organism evidence="2 3">
    <name type="scientific">Pseudoalteromonas ruthenica</name>
    <dbReference type="NCBI Taxonomy" id="151081"/>
    <lineage>
        <taxon>Bacteria</taxon>
        <taxon>Pseudomonadati</taxon>
        <taxon>Pseudomonadota</taxon>
        <taxon>Gammaproteobacteria</taxon>
        <taxon>Alteromonadales</taxon>
        <taxon>Pseudoalteromonadaceae</taxon>
        <taxon>Pseudoalteromonas</taxon>
    </lineage>
</organism>
<protein>
    <submittedName>
        <fullName evidence="2">MSHA biogenesis protein MshA</fullName>
    </submittedName>
</protein>
<dbReference type="PROSITE" id="PS00409">
    <property type="entry name" value="PROKAR_NTER_METHYL"/>
    <property type="match status" value="1"/>
</dbReference>
<dbReference type="RefSeq" id="WP_138548661.1">
    <property type="nucleotide sequence ID" value="NZ_PNBS01000017.1"/>
</dbReference>
<evidence type="ECO:0000313" key="2">
    <source>
        <dbReference type="EMBL" id="TMP86180.1"/>
    </source>
</evidence>
<dbReference type="Proteomes" id="UP000305874">
    <property type="component" value="Unassembled WGS sequence"/>
</dbReference>
<keyword evidence="1" id="KW-0812">Transmembrane</keyword>
<dbReference type="NCBIfam" id="TIGR02532">
    <property type="entry name" value="IV_pilin_GFxxxE"/>
    <property type="match status" value="1"/>
</dbReference>
<evidence type="ECO:0000256" key="1">
    <source>
        <dbReference type="SAM" id="Phobius"/>
    </source>
</evidence>
<dbReference type="Gene3D" id="3.30.700.10">
    <property type="entry name" value="Glycoprotein, Type 4 Pilin"/>
    <property type="match status" value="1"/>
</dbReference>
<gene>
    <name evidence="2" type="ORF">CWC05_14560</name>
</gene>
<dbReference type="InterPro" id="IPR045584">
    <property type="entry name" value="Pilin-like"/>
</dbReference>
<comment type="caution">
    <text evidence="2">The sequence shown here is derived from an EMBL/GenBank/DDBJ whole genome shotgun (WGS) entry which is preliminary data.</text>
</comment>
<keyword evidence="1" id="KW-1133">Transmembrane helix</keyword>
<evidence type="ECO:0000313" key="3">
    <source>
        <dbReference type="Proteomes" id="UP000305874"/>
    </source>
</evidence>
<dbReference type="Pfam" id="PF07963">
    <property type="entry name" value="N_methyl"/>
    <property type="match status" value="1"/>
</dbReference>
<feature type="transmembrane region" description="Helical" evidence="1">
    <location>
        <begin position="12"/>
        <end position="34"/>
    </location>
</feature>
<dbReference type="STRING" id="151081.TW72_01740"/>
<name>A0A5S3Z2W2_9GAMM</name>
<dbReference type="InterPro" id="IPR012902">
    <property type="entry name" value="N_methyl_site"/>
</dbReference>